<evidence type="ECO:0000259" key="7">
    <source>
        <dbReference type="Pfam" id="PF02687"/>
    </source>
</evidence>
<name>A0A5M3VQG9_9ACTN</name>
<evidence type="ECO:0000313" key="8">
    <source>
        <dbReference type="EMBL" id="GER98723.1"/>
    </source>
</evidence>
<keyword evidence="9" id="KW-1185">Reference proteome</keyword>
<sequence>MVALTILLGVTYGFRGRVVGSLLGDAIVLQARAVDYVAIGLMFALAALAVADVLYLGVRERDGELAALKASGWPLTALARLIVTEGVGVGVLGAVVGAGVGLAVTLAVTGTAGAAVAVGALVAGAVAVLLAALASVAPAILVQRLPPARVLARE</sequence>
<dbReference type="EMBL" id="BLAD01000037">
    <property type="protein sequence ID" value="GER98723.1"/>
    <property type="molecule type" value="Genomic_DNA"/>
</dbReference>
<keyword evidence="3 6" id="KW-0812">Transmembrane</keyword>
<evidence type="ECO:0000256" key="6">
    <source>
        <dbReference type="SAM" id="Phobius"/>
    </source>
</evidence>
<evidence type="ECO:0000256" key="5">
    <source>
        <dbReference type="ARBA" id="ARBA00023136"/>
    </source>
</evidence>
<accession>A0A5M3VQG9</accession>
<comment type="subcellular location">
    <subcellularLocation>
        <location evidence="1">Cell membrane</location>
        <topology evidence="1">Multi-pass membrane protein</topology>
    </subcellularLocation>
</comment>
<evidence type="ECO:0000256" key="3">
    <source>
        <dbReference type="ARBA" id="ARBA00022692"/>
    </source>
</evidence>
<evidence type="ECO:0000313" key="9">
    <source>
        <dbReference type="Proteomes" id="UP000334990"/>
    </source>
</evidence>
<feature type="transmembrane region" description="Helical" evidence="6">
    <location>
        <begin position="114"/>
        <end position="141"/>
    </location>
</feature>
<dbReference type="InterPro" id="IPR003838">
    <property type="entry name" value="ABC3_permease_C"/>
</dbReference>
<feature type="domain" description="ABC3 transporter permease C-terminal" evidence="7">
    <location>
        <begin position="37"/>
        <end position="143"/>
    </location>
</feature>
<dbReference type="GO" id="GO:0005886">
    <property type="term" value="C:plasma membrane"/>
    <property type="evidence" value="ECO:0007669"/>
    <property type="project" value="UniProtKB-SubCell"/>
</dbReference>
<keyword evidence="2" id="KW-1003">Cell membrane</keyword>
<evidence type="ECO:0000256" key="4">
    <source>
        <dbReference type="ARBA" id="ARBA00022989"/>
    </source>
</evidence>
<proteinExistence type="predicted"/>
<keyword evidence="5 6" id="KW-0472">Membrane</keyword>
<comment type="caution">
    <text evidence="8">The sequence shown here is derived from an EMBL/GenBank/DDBJ whole genome shotgun (WGS) entry which is preliminary data.</text>
</comment>
<dbReference type="Pfam" id="PF02687">
    <property type="entry name" value="FtsX"/>
    <property type="match status" value="1"/>
</dbReference>
<gene>
    <name evidence="8" type="ORF">Acor_07860</name>
</gene>
<dbReference type="AlphaFoldDB" id="A0A5M3VQG9"/>
<evidence type="ECO:0000256" key="1">
    <source>
        <dbReference type="ARBA" id="ARBA00004651"/>
    </source>
</evidence>
<organism evidence="8 9">
    <name type="scientific">Acrocarpospora corrugata</name>
    <dbReference type="NCBI Taxonomy" id="35763"/>
    <lineage>
        <taxon>Bacteria</taxon>
        <taxon>Bacillati</taxon>
        <taxon>Actinomycetota</taxon>
        <taxon>Actinomycetes</taxon>
        <taxon>Streptosporangiales</taxon>
        <taxon>Streptosporangiaceae</taxon>
        <taxon>Acrocarpospora</taxon>
    </lineage>
</organism>
<keyword evidence="4 6" id="KW-1133">Transmembrane helix</keyword>
<dbReference type="Proteomes" id="UP000334990">
    <property type="component" value="Unassembled WGS sequence"/>
</dbReference>
<feature type="transmembrane region" description="Helical" evidence="6">
    <location>
        <begin position="36"/>
        <end position="58"/>
    </location>
</feature>
<evidence type="ECO:0000256" key="2">
    <source>
        <dbReference type="ARBA" id="ARBA00022475"/>
    </source>
</evidence>
<reference evidence="8 9" key="1">
    <citation type="submission" date="2019-10" db="EMBL/GenBank/DDBJ databases">
        <title>Whole genome shotgun sequence of Acrocarpospora corrugata NBRC 13972.</title>
        <authorList>
            <person name="Ichikawa N."/>
            <person name="Kimura A."/>
            <person name="Kitahashi Y."/>
            <person name="Komaki H."/>
            <person name="Oguchi A."/>
        </authorList>
    </citation>
    <scope>NUCLEOTIDE SEQUENCE [LARGE SCALE GENOMIC DNA]</scope>
    <source>
        <strain evidence="8 9">NBRC 13972</strain>
    </source>
</reference>
<protein>
    <recommendedName>
        <fullName evidence="7">ABC3 transporter permease C-terminal domain-containing protein</fullName>
    </recommendedName>
</protein>
<feature type="transmembrane region" description="Helical" evidence="6">
    <location>
        <begin position="78"/>
        <end position="108"/>
    </location>
</feature>